<keyword evidence="6" id="KW-0472">Membrane</keyword>
<keyword evidence="4" id="KW-0964">Secreted</keyword>
<evidence type="ECO:0008006" key="10">
    <source>
        <dbReference type="Google" id="ProtNLM"/>
    </source>
</evidence>
<dbReference type="AlphaFoldDB" id="A0A1Y1US13"/>
<accession>A0A1Y1US13</accession>
<evidence type="ECO:0000256" key="2">
    <source>
        <dbReference type="ARBA" id="ARBA00004442"/>
    </source>
</evidence>
<evidence type="ECO:0000256" key="7">
    <source>
        <dbReference type="ARBA" id="ARBA00023237"/>
    </source>
</evidence>
<keyword evidence="7" id="KW-0998">Cell outer membrane</keyword>
<dbReference type="NCBIfam" id="TIGR01376">
    <property type="entry name" value="POMP_repeat"/>
    <property type="match status" value="1"/>
</dbReference>
<feature type="non-terminal residue" evidence="8">
    <location>
        <position position="318"/>
    </location>
</feature>
<proteinExistence type="predicted"/>
<dbReference type="PANTHER" id="PTHR32158:SF21">
    <property type="match status" value="1"/>
</dbReference>
<feature type="non-terminal residue" evidence="8">
    <location>
        <position position="1"/>
    </location>
</feature>
<evidence type="ECO:0000256" key="4">
    <source>
        <dbReference type="ARBA" id="ARBA00022525"/>
    </source>
</evidence>
<evidence type="ECO:0000256" key="6">
    <source>
        <dbReference type="ARBA" id="ARBA00023136"/>
    </source>
</evidence>
<evidence type="ECO:0000256" key="3">
    <source>
        <dbReference type="ARBA" id="ARBA00004613"/>
    </source>
</evidence>
<dbReference type="EMBL" id="MCFH01000094">
    <property type="protein sequence ID" value="ORX40407.1"/>
    <property type="molecule type" value="Genomic_DNA"/>
</dbReference>
<reference evidence="8 9" key="2">
    <citation type="submission" date="2016-08" db="EMBL/GenBank/DDBJ databases">
        <title>Pervasive Adenine N6-methylation of Active Genes in Fungi.</title>
        <authorList>
            <consortium name="DOE Joint Genome Institute"/>
            <person name="Mondo S.J."/>
            <person name="Dannebaum R.O."/>
            <person name="Kuo R.C."/>
            <person name="Labutti K."/>
            <person name="Haridas S."/>
            <person name="Kuo A."/>
            <person name="Salamov A."/>
            <person name="Ahrendt S.R."/>
            <person name="Lipzen A."/>
            <person name="Sullivan W."/>
            <person name="Andreopoulos W.B."/>
            <person name="Clum A."/>
            <person name="Lindquist E."/>
            <person name="Daum C."/>
            <person name="Ramamoorthy G.K."/>
            <person name="Gryganskyi A."/>
            <person name="Culley D."/>
            <person name="Magnuson J.K."/>
            <person name="James T.Y."/>
            <person name="O'Malley M.A."/>
            <person name="Stajich J.E."/>
            <person name="Spatafora J.W."/>
            <person name="Visel A."/>
            <person name="Grigoriev I.V."/>
        </authorList>
    </citation>
    <scope>NUCLEOTIDE SEQUENCE [LARGE SCALE GENOMIC DNA]</scope>
    <source>
        <strain evidence="9">finn</strain>
    </source>
</reference>
<protein>
    <recommendedName>
        <fullName evidence="10">Right handed beta helix domain-containing protein</fullName>
    </recommendedName>
</protein>
<comment type="caution">
    <text evidence="8">The sequence shown here is derived from an EMBL/GenBank/DDBJ whole genome shotgun (WGS) entry which is preliminary data.</text>
</comment>
<dbReference type="GO" id="GO:0005576">
    <property type="term" value="C:extracellular region"/>
    <property type="evidence" value="ECO:0007669"/>
    <property type="project" value="UniProtKB-SubCell"/>
</dbReference>
<sequence>ISTLLNGSDINIRTINSYFHNITSFSNPIIYNLYNSYLYFENSKISNISSINNKLFNEQAELHFKNTIFENIESNSINVIEVYSQPLTFDSCTFNNIICYGDANASSLIKIDSVERKNKYIFNDLSINNCKSNSDLIKIAGNDVQIEISHTTIKNIFSYGSVINDIALKSFVKIKNSNFTDNTNINKVKCGIVSIYGDSELLINNSNIINNESKTSGGFMCINNVNFLDINISSSNFENNHGLDGGAFYINKGTTMDSISSIRIYNTLFKNNVAYNFGGAIYSDIEMFNITDINNVKFIGNNAYAGGSIYIKNDNANI</sequence>
<gene>
    <name evidence="8" type="ORF">BCR36DRAFT_222681</name>
</gene>
<dbReference type="Proteomes" id="UP000193719">
    <property type="component" value="Unassembled WGS sequence"/>
</dbReference>
<name>A0A1Y1US13_9FUNG</name>
<dbReference type="PANTHER" id="PTHR32158">
    <property type="entry name" value="RING-TYPE DOMAIN-CONTAINING PROTEIN"/>
    <property type="match status" value="1"/>
</dbReference>
<keyword evidence="9" id="KW-1185">Reference proteome</keyword>
<evidence type="ECO:0000313" key="8">
    <source>
        <dbReference type="EMBL" id="ORX40407.1"/>
    </source>
</evidence>
<dbReference type="InterPro" id="IPR003368">
    <property type="entry name" value="POMP_repeat"/>
</dbReference>
<evidence type="ECO:0000256" key="5">
    <source>
        <dbReference type="ARBA" id="ARBA00022729"/>
    </source>
</evidence>
<organism evidence="8 9">
    <name type="scientific">Piromyces finnis</name>
    <dbReference type="NCBI Taxonomy" id="1754191"/>
    <lineage>
        <taxon>Eukaryota</taxon>
        <taxon>Fungi</taxon>
        <taxon>Fungi incertae sedis</taxon>
        <taxon>Chytridiomycota</taxon>
        <taxon>Chytridiomycota incertae sedis</taxon>
        <taxon>Neocallimastigomycetes</taxon>
        <taxon>Neocallimastigales</taxon>
        <taxon>Neocallimastigaceae</taxon>
        <taxon>Piromyces</taxon>
    </lineage>
</organism>
<comment type="subcellular location">
    <subcellularLocation>
        <location evidence="1">Cell envelope</location>
    </subcellularLocation>
    <subcellularLocation>
        <location evidence="2">Cell outer membrane</location>
    </subcellularLocation>
    <subcellularLocation>
        <location evidence="3">Secreted</location>
    </subcellularLocation>
</comment>
<reference evidence="8 9" key="1">
    <citation type="submission" date="2016-08" db="EMBL/GenBank/DDBJ databases">
        <title>Genomes of anaerobic fungi encode conserved fungal cellulosomes for biomass hydrolysis.</title>
        <authorList>
            <consortium name="DOE Joint Genome Institute"/>
            <person name="Haitjema C.H."/>
            <person name="Gilmore S.P."/>
            <person name="Henske J.K."/>
            <person name="Solomon K.V."/>
            <person name="De Groot R."/>
            <person name="Kuo A."/>
            <person name="Mondo S.J."/>
            <person name="Salamov A.A."/>
            <person name="Labutti K."/>
            <person name="Zhao Z."/>
            <person name="Chiniquy J."/>
            <person name="Barry K."/>
            <person name="Brewer H.M."/>
            <person name="Purvine S.O."/>
            <person name="Wright A.T."/>
            <person name="Boxma B."/>
            <person name="Van Alen T."/>
            <person name="Hackstein J.H."/>
            <person name="Baker S.E."/>
            <person name="Grigoriev I.V."/>
            <person name="O'Malley M.A."/>
        </authorList>
    </citation>
    <scope>NUCLEOTIDE SEQUENCE [LARGE SCALE GENOMIC DNA]</scope>
    <source>
        <strain evidence="9">finn</strain>
    </source>
</reference>
<evidence type="ECO:0000256" key="1">
    <source>
        <dbReference type="ARBA" id="ARBA00004196"/>
    </source>
</evidence>
<keyword evidence="5" id="KW-0732">Signal</keyword>
<evidence type="ECO:0000313" key="9">
    <source>
        <dbReference type="Proteomes" id="UP000193719"/>
    </source>
</evidence>
<dbReference type="OrthoDB" id="10573783at2759"/>